<protein>
    <submittedName>
        <fullName evidence="2">Membrane protein DedA with SNARE-associated domain</fullName>
    </submittedName>
</protein>
<name>A0ABU1TD11_9SPHI</name>
<feature type="transmembrane region" description="Helical" evidence="1">
    <location>
        <begin position="7"/>
        <end position="24"/>
    </location>
</feature>
<evidence type="ECO:0000313" key="3">
    <source>
        <dbReference type="Proteomes" id="UP001247620"/>
    </source>
</evidence>
<gene>
    <name evidence="2" type="ORF">J2W55_002593</name>
</gene>
<dbReference type="EMBL" id="JAVDUU010000002">
    <property type="protein sequence ID" value="MDR6942751.1"/>
    <property type="molecule type" value="Genomic_DNA"/>
</dbReference>
<feature type="transmembrane region" description="Helical" evidence="1">
    <location>
        <begin position="36"/>
        <end position="54"/>
    </location>
</feature>
<comment type="caution">
    <text evidence="2">The sequence shown here is derived from an EMBL/GenBank/DDBJ whole genome shotgun (WGS) entry which is preliminary data.</text>
</comment>
<sequence>MEKRKAPTFTFSVIAIILGVTLYKQFDFENLKFEKPALAVIYIITFLFSIYVIIKNRKRKSETSLSDE</sequence>
<keyword evidence="1" id="KW-0812">Transmembrane</keyword>
<proteinExistence type="predicted"/>
<accession>A0ABU1TD11</accession>
<keyword evidence="1" id="KW-1133">Transmembrane helix</keyword>
<keyword evidence="1" id="KW-0472">Membrane</keyword>
<evidence type="ECO:0000256" key="1">
    <source>
        <dbReference type="SAM" id="Phobius"/>
    </source>
</evidence>
<keyword evidence="3" id="KW-1185">Reference proteome</keyword>
<evidence type="ECO:0000313" key="2">
    <source>
        <dbReference type="EMBL" id="MDR6942751.1"/>
    </source>
</evidence>
<organism evidence="2 3">
    <name type="scientific">Mucilaginibacter pocheonensis</name>
    <dbReference type="NCBI Taxonomy" id="398050"/>
    <lineage>
        <taxon>Bacteria</taxon>
        <taxon>Pseudomonadati</taxon>
        <taxon>Bacteroidota</taxon>
        <taxon>Sphingobacteriia</taxon>
        <taxon>Sphingobacteriales</taxon>
        <taxon>Sphingobacteriaceae</taxon>
        <taxon>Mucilaginibacter</taxon>
    </lineage>
</organism>
<reference evidence="2 3" key="1">
    <citation type="submission" date="2023-07" db="EMBL/GenBank/DDBJ databases">
        <title>Sorghum-associated microbial communities from plants grown in Nebraska, USA.</title>
        <authorList>
            <person name="Schachtman D."/>
        </authorList>
    </citation>
    <scope>NUCLEOTIDE SEQUENCE [LARGE SCALE GENOMIC DNA]</scope>
    <source>
        <strain evidence="2 3">3262</strain>
    </source>
</reference>
<dbReference type="Proteomes" id="UP001247620">
    <property type="component" value="Unassembled WGS sequence"/>
</dbReference>